<protein>
    <submittedName>
        <fullName evidence="2">Uncharacterized protein</fullName>
    </submittedName>
</protein>
<name>A0A914DLU1_9BILA</name>
<keyword evidence="1" id="KW-1185">Reference proteome</keyword>
<dbReference type="Proteomes" id="UP000887540">
    <property type="component" value="Unplaced"/>
</dbReference>
<reference evidence="2" key="1">
    <citation type="submission" date="2022-11" db="UniProtKB">
        <authorList>
            <consortium name="WormBaseParasite"/>
        </authorList>
    </citation>
    <scope>IDENTIFICATION</scope>
</reference>
<evidence type="ECO:0000313" key="1">
    <source>
        <dbReference type="Proteomes" id="UP000887540"/>
    </source>
</evidence>
<proteinExistence type="predicted"/>
<sequence>MFPSLAGAIHVKSSSASGLTVDELDKPFDKFFEDNDSIYNVLSVCLYEVSLNILYKYLEMAFGSSSAVLSDCSRSSVFGLASECISLLLAFVRACQRRFGPSGICFGIPKSRRDQDFFLASQT</sequence>
<accession>A0A914DLU1</accession>
<dbReference type="WBParaSite" id="ACRNAN_scaffold302.g21308.t1">
    <property type="protein sequence ID" value="ACRNAN_scaffold302.g21308.t1"/>
    <property type="gene ID" value="ACRNAN_scaffold302.g21308"/>
</dbReference>
<dbReference type="AlphaFoldDB" id="A0A914DLU1"/>
<evidence type="ECO:0000313" key="2">
    <source>
        <dbReference type="WBParaSite" id="ACRNAN_scaffold302.g21308.t1"/>
    </source>
</evidence>
<organism evidence="1 2">
    <name type="scientific">Acrobeloides nanus</name>
    <dbReference type="NCBI Taxonomy" id="290746"/>
    <lineage>
        <taxon>Eukaryota</taxon>
        <taxon>Metazoa</taxon>
        <taxon>Ecdysozoa</taxon>
        <taxon>Nematoda</taxon>
        <taxon>Chromadorea</taxon>
        <taxon>Rhabditida</taxon>
        <taxon>Tylenchina</taxon>
        <taxon>Cephalobomorpha</taxon>
        <taxon>Cephaloboidea</taxon>
        <taxon>Cephalobidae</taxon>
        <taxon>Acrobeloides</taxon>
    </lineage>
</organism>